<dbReference type="OrthoDB" id="5427977at2759"/>
<evidence type="ECO:0000313" key="3">
    <source>
        <dbReference type="EMBL" id="KAB2576814.1"/>
    </source>
</evidence>
<feature type="domain" description="DUF6697" evidence="2">
    <location>
        <begin position="263"/>
        <end position="514"/>
    </location>
</feature>
<comment type="caution">
    <text evidence="3">The sequence shown here is derived from an EMBL/GenBank/DDBJ whole genome shotgun (WGS) entry which is preliminary data.</text>
</comment>
<evidence type="ECO:0000313" key="4">
    <source>
        <dbReference type="Proteomes" id="UP000325902"/>
    </source>
</evidence>
<feature type="region of interest" description="Disordered" evidence="1">
    <location>
        <begin position="1"/>
        <end position="36"/>
    </location>
</feature>
<dbReference type="EMBL" id="VCHE01000021">
    <property type="protein sequence ID" value="KAB2576814.1"/>
    <property type="molecule type" value="Genomic_DNA"/>
</dbReference>
<evidence type="ECO:0000256" key="1">
    <source>
        <dbReference type="SAM" id="MobiDB-lite"/>
    </source>
</evidence>
<keyword evidence="4" id="KW-1185">Reference proteome</keyword>
<dbReference type="Pfam" id="PF20411">
    <property type="entry name" value="DUF6697"/>
    <property type="match status" value="1"/>
</dbReference>
<organism evidence="3 4">
    <name type="scientific">Lasiodiplodia theobromae</name>
    <dbReference type="NCBI Taxonomy" id="45133"/>
    <lineage>
        <taxon>Eukaryota</taxon>
        <taxon>Fungi</taxon>
        <taxon>Dikarya</taxon>
        <taxon>Ascomycota</taxon>
        <taxon>Pezizomycotina</taxon>
        <taxon>Dothideomycetes</taxon>
        <taxon>Dothideomycetes incertae sedis</taxon>
        <taxon>Botryosphaeriales</taxon>
        <taxon>Botryosphaeriaceae</taxon>
        <taxon>Lasiodiplodia</taxon>
    </lineage>
</organism>
<gene>
    <name evidence="3" type="ORF">DBV05_g4490</name>
</gene>
<reference evidence="3 4" key="1">
    <citation type="journal article" date="2019" name="Sci. Rep.">
        <title>A multi-omics analysis of the grapevine pathogen Lasiodiplodia theobromae reveals that temperature affects the expression of virulence- and pathogenicity-related genes.</title>
        <authorList>
            <person name="Felix C."/>
            <person name="Meneses R."/>
            <person name="Goncalves M.F.M."/>
            <person name="Tilleman L."/>
            <person name="Duarte A.S."/>
            <person name="Jorrin-Novo J.V."/>
            <person name="Van de Peer Y."/>
            <person name="Deforce D."/>
            <person name="Van Nieuwerburgh F."/>
            <person name="Esteves A.C."/>
            <person name="Alves A."/>
        </authorList>
    </citation>
    <scope>NUCLEOTIDE SEQUENCE [LARGE SCALE GENOMIC DNA]</scope>
    <source>
        <strain evidence="3 4">LA-SOL3</strain>
    </source>
</reference>
<dbReference type="Proteomes" id="UP000325902">
    <property type="component" value="Unassembled WGS sequence"/>
</dbReference>
<feature type="region of interest" description="Disordered" evidence="1">
    <location>
        <begin position="153"/>
        <end position="229"/>
    </location>
</feature>
<accession>A0A5N5DIR3</accession>
<feature type="compositionally biased region" description="Basic and acidic residues" evidence="1">
    <location>
        <begin position="195"/>
        <end position="208"/>
    </location>
</feature>
<sequence length="531" mass="59115">MPYNRNIPPRGGMLQSAHAPHSRPIARSSGSTFNPAAGDFKPQLHSITSPTSTALTHENVETMAAVVPHHHQEDGNQQVTVFASDLHQLTSFFNEEILSLRKDMEMLQQGGWTVTVGAFQPPKTFDLTEVNATRERLQKSSGFLGALMAKSSANAMKQVEGPPSPPNTPNRNGSGLSTAPAVQPPNGVFGAKPDGFLDSKDDTNDSDPKSPPVNPDTPIPSTEDPSFVHMSSAGNWQPLAIRSLRPLDDAITSTIPSPSTMQTFSWDFIRKFLLGKVWSPGFYYHPVAEGVSIMPSRTYYLLDASTDPYLPRSPAAHGAKLTAFFNPENPEDVDGDEAAAAFDNVPVFVAASDWAKRHKLESDGDEVGGRKEYLYMGMYSQLRFSDKLDYDRQVEQVPDAVKMYWAEQLADVARPSWVTEALMKAFVPKPEYEGHLPGLQGAEDDVVRQEIGRHVRDLREWEELARKKVGKLTKEKVLQAFAKEDSADPPGLRLWWEYLQCTGWDRGFYDMLVREQQKWVEKEKRVVKSMA</sequence>
<dbReference type="InterPro" id="IPR046520">
    <property type="entry name" value="DUF6697"/>
</dbReference>
<name>A0A5N5DIR3_9PEZI</name>
<evidence type="ECO:0000259" key="2">
    <source>
        <dbReference type="Pfam" id="PF20411"/>
    </source>
</evidence>
<dbReference type="AlphaFoldDB" id="A0A5N5DIR3"/>
<proteinExistence type="predicted"/>
<protein>
    <recommendedName>
        <fullName evidence="2">DUF6697 domain-containing protein</fullName>
    </recommendedName>
</protein>
<feature type="compositionally biased region" description="Pro residues" evidence="1">
    <location>
        <begin position="209"/>
        <end position="218"/>
    </location>
</feature>